<gene>
    <name evidence="1" type="ORF">BJG266_LOCUS26933</name>
    <name evidence="2" type="ORF">QVE165_LOCUS52068</name>
</gene>
<evidence type="ECO:0000313" key="1">
    <source>
        <dbReference type="EMBL" id="CAF1201533.1"/>
    </source>
</evidence>
<comment type="caution">
    <text evidence="2">The sequence shown here is derived from an EMBL/GenBank/DDBJ whole genome shotgun (WGS) entry which is preliminary data.</text>
</comment>
<keyword evidence="3" id="KW-1185">Reference proteome</keyword>
<reference evidence="2" key="1">
    <citation type="submission" date="2021-02" db="EMBL/GenBank/DDBJ databases">
        <authorList>
            <person name="Nowell W R."/>
        </authorList>
    </citation>
    <scope>NUCLEOTIDE SEQUENCE</scope>
</reference>
<proteinExistence type="predicted"/>
<dbReference type="EMBL" id="CAJNOM010001187">
    <property type="protein sequence ID" value="CAF1596976.1"/>
    <property type="molecule type" value="Genomic_DNA"/>
</dbReference>
<evidence type="ECO:0000313" key="2">
    <source>
        <dbReference type="EMBL" id="CAF1596976.1"/>
    </source>
</evidence>
<dbReference type="Proteomes" id="UP000663832">
    <property type="component" value="Unassembled WGS sequence"/>
</dbReference>
<sequence>MQTIANIDFDSTLYSQAHHWMLILYQMNEPSMAIHLDNVHLMRFIQPFDNMPRCQNYINTNTVKTFTLFSYIGNILTWLWNNNAIPDHLNHIIIFCPSSSDKKYLQAWTKRYTKKIRDIITHDALDRELLIAGMKYIEELCSYCEDEGVLNLLKEDHKKVCLALMYSVANQITLQDEYIRLSEEAS</sequence>
<dbReference type="AlphaFoldDB" id="A0A816AMU0"/>
<name>A0A816AMU0_9BILA</name>
<evidence type="ECO:0000313" key="3">
    <source>
        <dbReference type="Proteomes" id="UP000663832"/>
    </source>
</evidence>
<protein>
    <submittedName>
        <fullName evidence="2">Uncharacterized protein</fullName>
    </submittedName>
</protein>
<organism evidence="2 3">
    <name type="scientific">Adineta steineri</name>
    <dbReference type="NCBI Taxonomy" id="433720"/>
    <lineage>
        <taxon>Eukaryota</taxon>
        <taxon>Metazoa</taxon>
        <taxon>Spiralia</taxon>
        <taxon>Gnathifera</taxon>
        <taxon>Rotifera</taxon>
        <taxon>Eurotatoria</taxon>
        <taxon>Bdelloidea</taxon>
        <taxon>Adinetida</taxon>
        <taxon>Adinetidae</taxon>
        <taxon>Adineta</taxon>
    </lineage>
</organism>
<dbReference type="Proteomes" id="UP000663877">
    <property type="component" value="Unassembled WGS sequence"/>
</dbReference>
<accession>A0A816AMU0</accession>
<dbReference type="EMBL" id="CAJNOI010000235">
    <property type="protein sequence ID" value="CAF1201533.1"/>
    <property type="molecule type" value="Genomic_DNA"/>
</dbReference>